<organism evidence="2 3">
    <name type="scientific">Lutibacter oricola</name>
    <dbReference type="NCBI Taxonomy" id="762486"/>
    <lineage>
        <taxon>Bacteria</taxon>
        <taxon>Pseudomonadati</taxon>
        <taxon>Bacteroidota</taxon>
        <taxon>Flavobacteriia</taxon>
        <taxon>Flavobacteriales</taxon>
        <taxon>Flavobacteriaceae</taxon>
        <taxon>Lutibacter</taxon>
    </lineage>
</organism>
<dbReference type="RefSeq" id="WP_090126765.1">
    <property type="nucleotide sequence ID" value="NZ_FNNJ01000041.1"/>
</dbReference>
<evidence type="ECO:0000313" key="3">
    <source>
        <dbReference type="Proteomes" id="UP000199595"/>
    </source>
</evidence>
<feature type="transmembrane region" description="Helical" evidence="1">
    <location>
        <begin position="71"/>
        <end position="89"/>
    </location>
</feature>
<accession>A0A1H3HI61</accession>
<name>A0A1H3HI61_9FLAO</name>
<keyword evidence="1" id="KW-0472">Membrane</keyword>
<proteinExistence type="predicted"/>
<dbReference type="Proteomes" id="UP000199595">
    <property type="component" value="Unassembled WGS sequence"/>
</dbReference>
<keyword evidence="1" id="KW-0812">Transmembrane</keyword>
<feature type="transmembrane region" description="Helical" evidence="1">
    <location>
        <begin position="21"/>
        <end position="51"/>
    </location>
</feature>
<gene>
    <name evidence="2" type="ORF">SAMN05444411_1412</name>
</gene>
<sequence length="90" mass="10329">MNKKGTPILDFIDGLFTNSEMIIFSIPYLILTSVGTVIKLLFLSLLSIISFNKWINLKDLWNKEYLKTNLGNPWNFVLTVTLIIILIVIL</sequence>
<reference evidence="2 3" key="1">
    <citation type="submission" date="2016-10" db="EMBL/GenBank/DDBJ databases">
        <authorList>
            <person name="de Groot N.N."/>
        </authorList>
    </citation>
    <scope>NUCLEOTIDE SEQUENCE [LARGE SCALE GENOMIC DNA]</scope>
    <source>
        <strain evidence="2 3">DSM 24956</strain>
    </source>
</reference>
<evidence type="ECO:0000256" key="1">
    <source>
        <dbReference type="SAM" id="Phobius"/>
    </source>
</evidence>
<dbReference type="STRING" id="762486.SAMN05444411_1412"/>
<protein>
    <submittedName>
        <fullName evidence="2">Uncharacterized protein</fullName>
    </submittedName>
</protein>
<dbReference type="OrthoDB" id="9945215at2"/>
<keyword evidence="1" id="KW-1133">Transmembrane helix</keyword>
<evidence type="ECO:0000313" key="2">
    <source>
        <dbReference type="EMBL" id="SDY15151.1"/>
    </source>
</evidence>
<keyword evidence="3" id="KW-1185">Reference proteome</keyword>
<dbReference type="EMBL" id="FNNJ01000041">
    <property type="protein sequence ID" value="SDY15151.1"/>
    <property type="molecule type" value="Genomic_DNA"/>
</dbReference>
<dbReference type="AlphaFoldDB" id="A0A1H3HI61"/>